<evidence type="ECO:0000313" key="1">
    <source>
        <dbReference type="EMBL" id="KAK3696914.1"/>
    </source>
</evidence>
<proteinExistence type="predicted"/>
<dbReference type="EMBL" id="JAUTXU010000234">
    <property type="protein sequence ID" value="KAK3696914.1"/>
    <property type="molecule type" value="Genomic_DNA"/>
</dbReference>
<reference evidence="1" key="1">
    <citation type="submission" date="2023-07" db="EMBL/GenBank/DDBJ databases">
        <title>Black Yeasts Isolated from many extreme environments.</title>
        <authorList>
            <person name="Coleine C."/>
            <person name="Stajich J.E."/>
            <person name="Selbmann L."/>
        </authorList>
    </citation>
    <scope>NUCLEOTIDE SEQUENCE</scope>
    <source>
        <strain evidence="1">CCFEE 5714</strain>
    </source>
</reference>
<gene>
    <name evidence="1" type="ORF">LTR37_017744</name>
</gene>
<dbReference type="Proteomes" id="UP001281147">
    <property type="component" value="Unassembled WGS sequence"/>
</dbReference>
<comment type="caution">
    <text evidence="1">The sequence shown here is derived from an EMBL/GenBank/DDBJ whole genome shotgun (WGS) entry which is preliminary data.</text>
</comment>
<sequence>MPYLGTAMDGKHALFQQLKPPCVALGQVALALNGKQNSVQSAVDHLETIQLILSTASQKEARGLDAKLAEYVFFPIAQLLKVSQKLSIRCLELSLQCVAILLEKGWRQDVPPKLAAQIVILCSLLAEKNPKGLSFSETTDELQASSFWCLYSLFSVAGGATETRTLLTNESNFPQLGQTVSVILDGIHDSGSVEIQTAATSALHALVKDVVDREIQASFLPGIASKLTQVLTPQTKLRRNHKVLVECLDILSMLLTATMGDIIFQGPQDGRLTSRKQSVVDAQWQETAALQLKPGLSKTLRLKAHSRDDVTTAVASLCVAILRDCRSTLANCSRMALEALVTMSSAATESSAARKIGQLVHEDPSTIAKLQDMLYDWLHSLTIVMQSSDEQAKTAKLEHIRVVYEVMDHAGANMSSLNRVLAATLRDSVVVTLTAPDVKQFPTPHASEIQPLDLVVKEDQSAGVEFASPLVRHRGQEANMQELEKLTRLVSSSEGSDNFSSDFARHLRHSQGAIQMSNLWLLLVATQTALHGTVAVDNFLNLETGSRTMCHEHLEEIHSFSLSLLTAPSDEPADPRLQALALRGLALRAQTIGQDFRYELVDALYPVLHTLATPDHNLQRDVITTLNVFTSACGYSSVKELVVHNVDYLTNAVALKLNAFDVSPQAPQVLLMMVRLTGPTLLPYLEDTIESIFAALEDYHGYPLLAELLFKVLGVVAEEGVKAPQLRVLDGESQDTGFVRLETWQPTSVEDLTRLLRQRASDETEETRVEVERRESHPSQPWTTTEEASGHDSDSEELDDSQLEHGYEDSDQPPPAPKTYSLLLKITNLTQHFLPSASPSLRTSLLSLIRTTVPAIAQHENSFFPLINTLWPEIVSRLDDEEPYIVATALEIVGVLCQYAGDFMNTRIIQLWPALRNIYQSITSSILNSSSDRNETQVRSKPDNTAMVSRCMHLAAAVSRMDSAPQKYGDTASCTLWNALVSTVSVVLSNVQVSPDMIDEAFEMLEAVMQQASVRSTLEKVNADAVWLAGIRTGALPKPPLPRGSDNSTWQLALVTG</sequence>
<keyword evidence="2" id="KW-1185">Reference proteome</keyword>
<name>A0ACC3MJ23_9PEZI</name>
<accession>A0ACC3MJ23</accession>
<protein>
    <submittedName>
        <fullName evidence="1">Uncharacterized protein</fullName>
    </submittedName>
</protein>
<evidence type="ECO:0000313" key="2">
    <source>
        <dbReference type="Proteomes" id="UP001281147"/>
    </source>
</evidence>
<organism evidence="1 2">
    <name type="scientific">Vermiconidia calcicola</name>
    <dbReference type="NCBI Taxonomy" id="1690605"/>
    <lineage>
        <taxon>Eukaryota</taxon>
        <taxon>Fungi</taxon>
        <taxon>Dikarya</taxon>
        <taxon>Ascomycota</taxon>
        <taxon>Pezizomycotina</taxon>
        <taxon>Dothideomycetes</taxon>
        <taxon>Dothideomycetidae</taxon>
        <taxon>Mycosphaerellales</taxon>
        <taxon>Extremaceae</taxon>
        <taxon>Vermiconidia</taxon>
    </lineage>
</organism>